<dbReference type="VEuPathDB" id="FungiDB:PC9H_001721"/>
<dbReference type="GO" id="GO:0005739">
    <property type="term" value="C:mitochondrion"/>
    <property type="evidence" value="ECO:0007669"/>
    <property type="project" value="TreeGrafter"/>
</dbReference>
<dbReference type="AlphaFoldDB" id="A0A8H7A7G5"/>
<dbReference type="OrthoDB" id="420076at2759"/>
<feature type="domain" description="PPM-type phosphatase" evidence="1">
    <location>
        <begin position="108"/>
        <end position="496"/>
    </location>
</feature>
<dbReference type="InterPro" id="IPR001932">
    <property type="entry name" value="PPM-type_phosphatase-like_dom"/>
</dbReference>
<sequence length="498" mass="54849">MLSRLLGPATARRNARQLGSAVGFLGVILSGVRTIYADDEIEHGDDAPEPLLRRLISDAASRYRTPSEEPPSSKADSVLRKYEGSGVIKGDTGIARFDDISVPCESIKCSELAINSIKLSTGNSWTLFGLYDGRNGPHTSNYLGRVLLSTILDSLLSVYTKYTAQPDQHMPLEYSTIDAPPNEPLTNALDKSFIEAFLEVDRNVVESPVEALPSNPSRSHAVSMLEVAQSTSSALVMLYDSDTRLLKVGLTGDSRAVLGRNIGRHSGRAVYNVHVLTTEQDTNNQAELSRLRGLHPNENLMVDNRLLGRATTLRSFGDAALKWSNDVQQRLHEDYFGDRPLPGAKTPPYITAEPEVTTFEVQPGDFLIMGSSGLWKSLTNEEAVGLVGVWLESQSNPFDEDNILRPPGDGQNDDEGQARIIRRDQLPIRLREDDTSMYSRWRTEKKFIAVDDNAATHLARNALGGADRDLTDALLSVFPPFAARLRPDISTIVVFFKD</sequence>
<dbReference type="Proteomes" id="UP000623687">
    <property type="component" value="Unassembled WGS sequence"/>
</dbReference>
<organism evidence="2 3">
    <name type="scientific">Pleurotus ostreatus</name>
    <name type="common">Oyster mushroom</name>
    <name type="synonym">White-rot fungus</name>
    <dbReference type="NCBI Taxonomy" id="5322"/>
    <lineage>
        <taxon>Eukaryota</taxon>
        <taxon>Fungi</taxon>
        <taxon>Dikarya</taxon>
        <taxon>Basidiomycota</taxon>
        <taxon>Agaricomycotina</taxon>
        <taxon>Agaricomycetes</taxon>
        <taxon>Agaricomycetidae</taxon>
        <taxon>Agaricales</taxon>
        <taxon>Pleurotineae</taxon>
        <taxon>Pleurotaceae</taxon>
        <taxon>Pleurotus</taxon>
    </lineage>
</organism>
<dbReference type="SUPFAM" id="SSF81606">
    <property type="entry name" value="PP2C-like"/>
    <property type="match status" value="1"/>
</dbReference>
<dbReference type="PANTHER" id="PTHR13832">
    <property type="entry name" value="PROTEIN PHOSPHATASE 2C"/>
    <property type="match status" value="1"/>
</dbReference>
<dbReference type="EMBL" id="JACETU010000001">
    <property type="protein sequence ID" value="KAF7441371.1"/>
    <property type="molecule type" value="Genomic_DNA"/>
</dbReference>
<keyword evidence="3" id="KW-1185">Reference proteome</keyword>
<protein>
    <recommendedName>
        <fullName evidence="1">PPM-type phosphatase domain-containing protein</fullName>
    </recommendedName>
</protein>
<dbReference type="RefSeq" id="XP_036637215.1">
    <property type="nucleotide sequence ID" value="XM_036771370.1"/>
</dbReference>
<evidence type="ECO:0000259" key="1">
    <source>
        <dbReference type="PROSITE" id="PS51746"/>
    </source>
</evidence>
<name>A0A8H7A7G5_PLEOS</name>
<dbReference type="InterPro" id="IPR015655">
    <property type="entry name" value="PP2C"/>
</dbReference>
<accession>A0A8H7A7G5</accession>
<proteinExistence type="predicted"/>
<dbReference type="InterPro" id="IPR036457">
    <property type="entry name" value="PPM-type-like_dom_sf"/>
</dbReference>
<dbReference type="Gene3D" id="3.60.40.10">
    <property type="entry name" value="PPM-type phosphatase domain"/>
    <property type="match status" value="1"/>
</dbReference>
<dbReference type="CDD" id="cd00143">
    <property type="entry name" value="PP2Cc"/>
    <property type="match status" value="1"/>
</dbReference>
<evidence type="ECO:0000313" key="2">
    <source>
        <dbReference type="EMBL" id="KAF7441371.1"/>
    </source>
</evidence>
<comment type="caution">
    <text evidence="2">The sequence shown here is derived from an EMBL/GenBank/DDBJ whole genome shotgun (WGS) entry which is preliminary data.</text>
</comment>
<dbReference type="GO" id="GO:0004741">
    <property type="term" value="F:[pyruvate dehydrogenase (acetyl-transferring)]-phosphatase activity"/>
    <property type="evidence" value="ECO:0007669"/>
    <property type="project" value="TreeGrafter"/>
</dbReference>
<dbReference type="PANTHER" id="PTHR13832:SF792">
    <property type="entry name" value="GM14286P"/>
    <property type="match status" value="1"/>
</dbReference>
<reference evidence="2" key="1">
    <citation type="submission" date="2019-07" db="EMBL/GenBank/DDBJ databases">
        <authorList>
            <person name="Palmer J.M."/>
        </authorList>
    </citation>
    <scope>NUCLEOTIDE SEQUENCE</scope>
    <source>
        <strain evidence="2">PC9</strain>
    </source>
</reference>
<dbReference type="SMART" id="SM00332">
    <property type="entry name" value="PP2Cc"/>
    <property type="match status" value="1"/>
</dbReference>
<dbReference type="PROSITE" id="PS51746">
    <property type="entry name" value="PPM_2"/>
    <property type="match status" value="1"/>
</dbReference>
<dbReference type="Pfam" id="PF00481">
    <property type="entry name" value="PP2C"/>
    <property type="match status" value="1"/>
</dbReference>
<dbReference type="GeneID" id="59371562"/>
<evidence type="ECO:0000313" key="3">
    <source>
        <dbReference type="Proteomes" id="UP000623687"/>
    </source>
</evidence>
<gene>
    <name evidence="2" type="ORF">PC9H_001721</name>
</gene>